<dbReference type="Proteomes" id="UP000792457">
    <property type="component" value="Unassembled WGS sequence"/>
</dbReference>
<comment type="caution">
    <text evidence="7">The sequence shown here is derived from an EMBL/GenBank/DDBJ whole genome shotgun (WGS) entry which is preliminary data.</text>
</comment>
<feature type="region of interest" description="Disordered" evidence="4">
    <location>
        <begin position="520"/>
        <end position="606"/>
    </location>
</feature>
<dbReference type="InterPro" id="IPR036390">
    <property type="entry name" value="WH_DNA-bd_sf"/>
</dbReference>
<dbReference type="InterPro" id="IPR000418">
    <property type="entry name" value="Ets_dom"/>
</dbReference>
<accession>A0A8K0K8U2</accession>
<feature type="domain" description="ETS" evidence="5">
    <location>
        <begin position="393"/>
        <end position="476"/>
    </location>
</feature>
<keyword evidence="2 3" id="KW-0238">DNA-binding</keyword>
<dbReference type="AlphaFoldDB" id="A0A8K0K8U2"/>
<feature type="region of interest" description="Disordered" evidence="4">
    <location>
        <begin position="273"/>
        <end position="391"/>
    </location>
</feature>
<feature type="compositionally biased region" description="Pro residues" evidence="4">
    <location>
        <begin position="174"/>
        <end position="188"/>
    </location>
</feature>
<evidence type="ECO:0000256" key="4">
    <source>
        <dbReference type="SAM" id="MobiDB-lite"/>
    </source>
</evidence>
<dbReference type="PRINTS" id="PR00454">
    <property type="entry name" value="ETSDOMAIN"/>
</dbReference>
<dbReference type="Pfam" id="PF02198">
    <property type="entry name" value="SAM_PNT"/>
    <property type="match status" value="1"/>
</dbReference>
<evidence type="ECO:0000256" key="3">
    <source>
        <dbReference type="RuleBase" id="RU004019"/>
    </source>
</evidence>
<gene>
    <name evidence="7" type="ORF">J437_LFUL010027</name>
</gene>
<dbReference type="PROSITE" id="PS00346">
    <property type="entry name" value="ETS_DOMAIN_2"/>
    <property type="match status" value="1"/>
</dbReference>
<dbReference type="GO" id="GO:0005634">
    <property type="term" value="C:nucleus"/>
    <property type="evidence" value="ECO:0007669"/>
    <property type="project" value="UniProtKB-SubCell"/>
</dbReference>
<name>A0A8K0K8U2_LADFU</name>
<dbReference type="PANTHER" id="PTHR11849">
    <property type="entry name" value="ETS"/>
    <property type="match status" value="1"/>
</dbReference>
<feature type="compositionally biased region" description="Basic and acidic residues" evidence="4">
    <location>
        <begin position="521"/>
        <end position="530"/>
    </location>
</feature>
<feature type="compositionally biased region" description="Polar residues" evidence="4">
    <location>
        <begin position="273"/>
        <end position="303"/>
    </location>
</feature>
<evidence type="ECO:0000313" key="8">
    <source>
        <dbReference type="Proteomes" id="UP000792457"/>
    </source>
</evidence>
<comment type="similarity">
    <text evidence="1 3">Belongs to the ETS family.</text>
</comment>
<dbReference type="SUPFAM" id="SSF47769">
    <property type="entry name" value="SAM/Pointed domain"/>
    <property type="match status" value="1"/>
</dbReference>
<dbReference type="InterPro" id="IPR003118">
    <property type="entry name" value="Pointed_dom"/>
</dbReference>
<reference evidence="7" key="1">
    <citation type="submission" date="2013-04" db="EMBL/GenBank/DDBJ databases">
        <authorList>
            <person name="Qu J."/>
            <person name="Murali S.C."/>
            <person name="Bandaranaike D."/>
            <person name="Bellair M."/>
            <person name="Blankenburg K."/>
            <person name="Chao H."/>
            <person name="Dinh H."/>
            <person name="Doddapaneni H."/>
            <person name="Downs B."/>
            <person name="Dugan-Rocha S."/>
            <person name="Elkadiri S."/>
            <person name="Gnanaolivu R.D."/>
            <person name="Hernandez B."/>
            <person name="Javaid M."/>
            <person name="Jayaseelan J.C."/>
            <person name="Lee S."/>
            <person name="Li M."/>
            <person name="Ming W."/>
            <person name="Munidasa M."/>
            <person name="Muniz J."/>
            <person name="Nguyen L."/>
            <person name="Ongeri F."/>
            <person name="Osuji N."/>
            <person name="Pu L.-L."/>
            <person name="Puazo M."/>
            <person name="Qu C."/>
            <person name="Quiroz J."/>
            <person name="Raj R."/>
            <person name="Weissenberger G."/>
            <person name="Xin Y."/>
            <person name="Zou X."/>
            <person name="Han Y."/>
            <person name="Richards S."/>
            <person name="Worley K."/>
            <person name="Muzny D."/>
            <person name="Gibbs R."/>
        </authorList>
    </citation>
    <scope>NUCLEOTIDE SEQUENCE</scope>
    <source>
        <strain evidence="7">Sampled in the wild</strain>
    </source>
</reference>
<proteinExistence type="inferred from homology"/>
<feature type="compositionally biased region" description="Low complexity" evidence="4">
    <location>
        <begin position="204"/>
        <end position="218"/>
    </location>
</feature>
<dbReference type="PANTHER" id="PTHR11849:SF201">
    <property type="entry name" value="ETS DNA-BINDING PROTEIN POKKURI"/>
    <property type="match status" value="1"/>
</dbReference>
<dbReference type="InterPro" id="IPR036388">
    <property type="entry name" value="WH-like_DNA-bd_sf"/>
</dbReference>
<evidence type="ECO:0000256" key="2">
    <source>
        <dbReference type="ARBA" id="ARBA00023125"/>
    </source>
</evidence>
<dbReference type="FunFam" id="1.10.150.50:FF:000061">
    <property type="entry name" value="Ets DNA-binding protein pokkuri"/>
    <property type="match status" value="1"/>
</dbReference>
<evidence type="ECO:0000256" key="1">
    <source>
        <dbReference type="ARBA" id="ARBA00005562"/>
    </source>
</evidence>
<dbReference type="PROSITE" id="PS50061">
    <property type="entry name" value="ETS_DOMAIN_3"/>
    <property type="match status" value="1"/>
</dbReference>
<reference evidence="7" key="2">
    <citation type="submission" date="2017-10" db="EMBL/GenBank/DDBJ databases">
        <title>Ladona fulva Genome sequencing and assembly.</title>
        <authorList>
            <person name="Murali S."/>
            <person name="Richards S."/>
            <person name="Bandaranaike D."/>
            <person name="Bellair M."/>
            <person name="Blankenburg K."/>
            <person name="Chao H."/>
            <person name="Dinh H."/>
            <person name="Doddapaneni H."/>
            <person name="Dugan-Rocha S."/>
            <person name="Elkadiri S."/>
            <person name="Gnanaolivu R."/>
            <person name="Hernandez B."/>
            <person name="Skinner E."/>
            <person name="Javaid M."/>
            <person name="Lee S."/>
            <person name="Li M."/>
            <person name="Ming W."/>
            <person name="Munidasa M."/>
            <person name="Muniz J."/>
            <person name="Nguyen L."/>
            <person name="Hughes D."/>
            <person name="Osuji N."/>
            <person name="Pu L.-L."/>
            <person name="Puazo M."/>
            <person name="Qu C."/>
            <person name="Quiroz J."/>
            <person name="Raj R."/>
            <person name="Weissenberger G."/>
            <person name="Xin Y."/>
            <person name="Zou X."/>
            <person name="Han Y."/>
            <person name="Worley K."/>
            <person name="Muzny D."/>
            <person name="Gibbs R."/>
        </authorList>
    </citation>
    <scope>NUCLEOTIDE SEQUENCE</scope>
    <source>
        <strain evidence="7">Sampled in the wild</strain>
    </source>
</reference>
<evidence type="ECO:0000259" key="5">
    <source>
        <dbReference type="PROSITE" id="PS50061"/>
    </source>
</evidence>
<dbReference type="OrthoDB" id="6408625at2759"/>
<evidence type="ECO:0008006" key="9">
    <source>
        <dbReference type="Google" id="ProtNLM"/>
    </source>
</evidence>
<dbReference type="Gene3D" id="1.10.10.10">
    <property type="entry name" value="Winged helix-like DNA-binding domain superfamily/Winged helix DNA-binding domain"/>
    <property type="match status" value="1"/>
</dbReference>
<evidence type="ECO:0000313" key="7">
    <source>
        <dbReference type="EMBL" id="KAG8230507.1"/>
    </source>
</evidence>
<dbReference type="PROSITE" id="PS51433">
    <property type="entry name" value="PNT"/>
    <property type="match status" value="1"/>
</dbReference>
<dbReference type="GO" id="GO:0000981">
    <property type="term" value="F:DNA-binding transcription factor activity, RNA polymerase II-specific"/>
    <property type="evidence" value="ECO:0007669"/>
    <property type="project" value="TreeGrafter"/>
</dbReference>
<feature type="compositionally biased region" description="Polar residues" evidence="4">
    <location>
        <begin position="379"/>
        <end position="391"/>
    </location>
</feature>
<dbReference type="GO" id="GO:0030154">
    <property type="term" value="P:cell differentiation"/>
    <property type="evidence" value="ECO:0007669"/>
    <property type="project" value="TreeGrafter"/>
</dbReference>
<dbReference type="PROSITE" id="PS00345">
    <property type="entry name" value="ETS_DOMAIN_1"/>
    <property type="match status" value="1"/>
</dbReference>
<feature type="domain" description="PNT" evidence="6">
    <location>
        <begin position="82"/>
        <end position="166"/>
    </location>
</feature>
<dbReference type="Pfam" id="PF00178">
    <property type="entry name" value="Ets"/>
    <property type="match status" value="1"/>
</dbReference>
<feature type="region of interest" description="Disordered" evidence="4">
    <location>
        <begin position="167"/>
        <end position="230"/>
    </location>
</feature>
<sequence>MKLLPLQLPPGAGADRFPMPLGPFSAASAAADILLWRYHAAAAGMPAFPGTPPHTRLQAPPHPTQQQAPQAPPASPTHQQPQQSPVDFKAHLPTGIESDPRAWTREDVGTFLRWCEREFDLPRFDMDMFQMNGKAMCLLTKSDLSERAPGSGDVLHNALRLLLSRDQPCTPTSLAPPSPPAPQHPPRTPTSLHHPLLHPHPYHHLPASPVTPTSATASYPPPTSTPTSAPSAAAAAAGWSLLAAAAASSAAAPSQPASSSSSSRIVDDFHSYGNSVTLSPAPSIDSQSGSSPTQTETFSNGQQHGYGAPIACAPRGSAGGGSGPSDSEEGDDDAFPGSSAERASSPEGSHPRSVAPVPVPHVPSSPSTKAPPSRPREIVQTSSETPEPNTNGRLLWDFLQQLLNDPPQRYGHFITWKNRETGVFKIVDPPGLAKLWGIQKNHLSMNYDKMSRALRYYYRVNILRKVQGERHCYQFLRNPSELKNIKNISLLRQQVVNGSNTGINESNACHIGGVTITVKQEAPESPEHHNSQVAEDDEEEMATDLSLGGVDTLLPTDLSVGMSSSRSSPSSGALSSDDTEEGAAAAAQSDIDAAVRGIKRSDSDIE</sequence>
<feature type="region of interest" description="Disordered" evidence="4">
    <location>
        <begin position="47"/>
        <end position="101"/>
    </location>
</feature>
<protein>
    <recommendedName>
        <fullName evidence="9">Ets DNA-binding protein pokkuri</fullName>
    </recommendedName>
</protein>
<dbReference type="GO" id="GO:0043565">
    <property type="term" value="F:sequence-specific DNA binding"/>
    <property type="evidence" value="ECO:0007669"/>
    <property type="project" value="InterPro"/>
</dbReference>
<dbReference type="SMART" id="SM00251">
    <property type="entry name" value="SAM_PNT"/>
    <property type="match status" value="1"/>
</dbReference>
<dbReference type="InterPro" id="IPR013761">
    <property type="entry name" value="SAM/pointed_sf"/>
</dbReference>
<dbReference type="InterPro" id="IPR046328">
    <property type="entry name" value="ETS_fam"/>
</dbReference>
<feature type="compositionally biased region" description="Low complexity" evidence="4">
    <location>
        <begin position="76"/>
        <end position="85"/>
    </location>
</feature>
<dbReference type="EMBL" id="KZ308492">
    <property type="protein sequence ID" value="KAG8230507.1"/>
    <property type="molecule type" value="Genomic_DNA"/>
</dbReference>
<dbReference type="FunFam" id="1.10.10.10:FF:000516">
    <property type="entry name" value="ets DNA-binding protein pokkuri"/>
    <property type="match status" value="1"/>
</dbReference>
<dbReference type="SUPFAM" id="SSF46785">
    <property type="entry name" value="Winged helix' DNA-binding domain"/>
    <property type="match status" value="1"/>
</dbReference>
<evidence type="ECO:0000259" key="6">
    <source>
        <dbReference type="PROSITE" id="PS51433"/>
    </source>
</evidence>
<keyword evidence="3" id="KW-0539">Nucleus</keyword>
<organism evidence="7 8">
    <name type="scientific">Ladona fulva</name>
    <name type="common">Scarce chaser dragonfly</name>
    <name type="synonym">Libellula fulva</name>
    <dbReference type="NCBI Taxonomy" id="123851"/>
    <lineage>
        <taxon>Eukaryota</taxon>
        <taxon>Metazoa</taxon>
        <taxon>Ecdysozoa</taxon>
        <taxon>Arthropoda</taxon>
        <taxon>Hexapoda</taxon>
        <taxon>Insecta</taxon>
        <taxon>Pterygota</taxon>
        <taxon>Palaeoptera</taxon>
        <taxon>Odonata</taxon>
        <taxon>Epiprocta</taxon>
        <taxon>Anisoptera</taxon>
        <taxon>Libelluloidea</taxon>
        <taxon>Libellulidae</taxon>
        <taxon>Ladona</taxon>
    </lineage>
</organism>
<dbReference type="SMART" id="SM00413">
    <property type="entry name" value="ETS"/>
    <property type="match status" value="1"/>
</dbReference>
<keyword evidence="8" id="KW-1185">Reference proteome</keyword>
<comment type="subcellular location">
    <subcellularLocation>
        <location evidence="3">Nucleus</location>
    </subcellularLocation>
</comment>
<dbReference type="Gene3D" id="1.10.150.50">
    <property type="entry name" value="Transcription Factor, Ets-1"/>
    <property type="match status" value="1"/>
</dbReference>
<feature type="compositionally biased region" description="Low complexity" evidence="4">
    <location>
        <begin position="559"/>
        <end position="594"/>
    </location>
</feature>